<name>A0A382J1J7_9ZZZZ</name>
<evidence type="ECO:0000313" key="1">
    <source>
        <dbReference type="EMBL" id="SVC05776.1"/>
    </source>
</evidence>
<organism evidence="1">
    <name type="scientific">marine metagenome</name>
    <dbReference type="NCBI Taxonomy" id="408172"/>
    <lineage>
        <taxon>unclassified sequences</taxon>
        <taxon>metagenomes</taxon>
        <taxon>ecological metagenomes</taxon>
    </lineage>
</organism>
<dbReference type="EMBL" id="UINC01071114">
    <property type="protein sequence ID" value="SVC05776.1"/>
    <property type="molecule type" value="Genomic_DNA"/>
</dbReference>
<accession>A0A382J1J7</accession>
<dbReference type="InterPro" id="IPR027417">
    <property type="entry name" value="P-loop_NTPase"/>
</dbReference>
<dbReference type="Gene3D" id="3.40.50.300">
    <property type="entry name" value="P-loop containing nucleotide triphosphate hydrolases"/>
    <property type="match status" value="1"/>
</dbReference>
<protein>
    <recommendedName>
        <fullName evidence="2">KaiC-like domain-containing protein</fullName>
    </recommendedName>
</protein>
<evidence type="ECO:0008006" key="2">
    <source>
        <dbReference type="Google" id="ProtNLM"/>
    </source>
</evidence>
<dbReference type="AlphaFoldDB" id="A0A382J1J7"/>
<sequence length="187" mass="21276">MDPNNSSIQNTLEQNTTNMIFYEDSFAKTAFFTKEIPNWKIPIFYFDFDLQHSGFVRTGMIPSPKNLTLLCPENGSLREDLKSVIEKISKTRSLVIIDSLNGFFNLLEGKKDLGRLINSFLMLLVSSAKHTKSTIIVGALSKLNDKNKWTLCNTGRRVIENDHFTKIHLTRSENNILTKTLNSDNTS</sequence>
<reference evidence="1" key="1">
    <citation type="submission" date="2018-05" db="EMBL/GenBank/DDBJ databases">
        <authorList>
            <person name="Lanie J.A."/>
            <person name="Ng W.-L."/>
            <person name="Kazmierczak K.M."/>
            <person name="Andrzejewski T.M."/>
            <person name="Davidsen T.M."/>
            <person name="Wayne K.J."/>
            <person name="Tettelin H."/>
            <person name="Glass J.I."/>
            <person name="Rusch D."/>
            <person name="Podicherti R."/>
            <person name="Tsui H.-C.T."/>
            <person name="Winkler M.E."/>
        </authorList>
    </citation>
    <scope>NUCLEOTIDE SEQUENCE</scope>
</reference>
<proteinExistence type="predicted"/>
<gene>
    <name evidence="1" type="ORF">METZ01_LOCUS258630</name>
</gene>